<name>A0A9N9MZY4_9CUCU</name>
<proteinExistence type="predicted"/>
<dbReference type="OrthoDB" id="10013535at2759"/>
<sequence>MAAVGRVRNMGCIPFLDEEGEFTKPIAIVECRKDSCYDSAKSPSQRMYMHQTLASARRYVHFKPFDNLVPKDDLDLVLGSTYNQSTEVFAEKVDAVLQPETRDIKTWRRLRNTRDLTPDREQMAASKVLAQESRQRKRTTVPFRYNFAHKVLIGGVLEHKHPSSIKLMNSSHHAPQTNAGYSRQPSDGNFYQY</sequence>
<dbReference type="Proteomes" id="UP001152799">
    <property type="component" value="Chromosome 9"/>
</dbReference>
<dbReference type="InterPro" id="IPR022179">
    <property type="entry name" value="CFAP276"/>
</dbReference>
<feature type="region of interest" description="Disordered" evidence="1">
    <location>
        <begin position="167"/>
        <end position="193"/>
    </location>
</feature>
<dbReference type="EMBL" id="OU892285">
    <property type="protein sequence ID" value="CAG9773850.1"/>
    <property type="molecule type" value="Genomic_DNA"/>
</dbReference>
<evidence type="ECO:0000313" key="3">
    <source>
        <dbReference type="Proteomes" id="UP001152799"/>
    </source>
</evidence>
<evidence type="ECO:0000256" key="1">
    <source>
        <dbReference type="SAM" id="MobiDB-lite"/>
    </source>
</evidence>
<evidence type="ECO:0000313" key="2">
    <source>
        <dbReference type="EMBL" id="CAG9773850.1"/>
    </source>
</evidence>
<reference evidence="2" key="1">
    <citation type="submission" date="2022-01" db="EMBL/GenBank/DDBJ databases">
        <authorList>
            <person name="King R."/>
        </authorList>
    </citation>
    <scope>NUCLEOTIDE SEQUENCE</scope>
</reference>
<organism evidence="2 3">
    <name type="scientific">Ceutorhynchus assimilis</name>
    <name type="common">cabbage seed weevil</name>
    <dbReference type="NCBI Taxonomy" id="467358"/>
    <lineage>
        <taxon>Eukaryota</taxon>
        <taxon>Metazoa</taxon>
        <taxon>Ecdysozoa</taxon>
        <taxon>Arthropoda</taxon>
        <taxon>Hexapoda</taxon>
        <taxon>Insecta</taxon>
        <taxon>Pterygota</taxon>
        <taxon>Neoptera</taxon>
        <taxon>Endopterygota</taxon>
        <taxon>Coleoptera</taxon>
        <taxon>Polyphaga</taxon>
        <taxon>Cucujiformia</taxon>
        <taxon>Curculionidae</taxon>
        <taxon>Ceutorhynchinae</taxon>
        <taxon>Ceutorhynchus</taxon>
    </lineage>
</organism>
<protein>
    <submittedName>
        <fullName evidence="2">Uncharacterized protein</fullName>
    </submittedName>
</protein>
<accession>A0A9N9MZY4</accession>
<gene>
    <name evidence="2" type="ORF">CEUTPL_LOCUS14236</name>
</gene>
<dbReference type="AlphaFoldDB" id="A0A9N9MZY4"/>
<keyword evidence="3" id="KW-1185">Reference proteome</keyword>
<dbReference type="Pfam" id="PF12494">
    <property type="entry name" value="DUF3695"/>
    <property type="match status" value="1"/>
</dbReference>